<organism evidence="4 5">
    <name type="scientific">Fusarium oligoseptatum</name>
    <dbReference type="NCBI Taxonomy" id="2604345"/>
    <lineage>
        <taxon>Eukaryota</taxon>
        <taxon>Fungi</taxon>
        <taxon>Dikarya</taxon>
        <taxon>Ascomycota</taxon>
        <taxon>Pezizomycotina</taxon>
        <taxon>Sordariomycetes</taxon>
        <taxon>Hypocreomycetidae</taxon>
        <taxon>Hypocreales</taxon>
        <taxon>Nectriaceae</taxon>
        <taxon>Fusarium</taxon>
        <taxon>Fusarium solani species complex</taxon>
    </lineage>
</organism>
<evidence type="ECO:0000256" key="1">
    <source>
        <dbReference type="ARBA" id="ARBA00011073"/>
    </source>
</evidence>
<keyword evidence="2" id="KW-0732">Signal</keyword>
<dbReference type="STRING" id="1325735.A0A428UFR7"/>
<reference evidence="4 5" key="1">
    <citation type="submission" date="2017-06" db="EMBL/GenBank/DDBJ databases">
        <title>Comparative genomic analysis of Ambrosia Fusariam Clade fungi.</title>
        <authorList>
            <person name="Stajich J.E."/>
            <person name="Carrillo J."/>
            <person name="Kijimoto T."/>
            <person name="Eskalen A."/>
            <person name="O'Donnell K."/>
            <person name="Kasson M."/>
        </authorList>
    </citation>
    <scope>NUCLEOTIDE SEQUENCE [LARGE SCALE GENOMIC DNA]</scope>
    <source>
        <strain evidence="4 5">NRRL62579</strain>
    </source>
</reference>
<dbReference type="EMBL" id="NKCK01000011">
    <property type="protein sequence ID" value="RSM13124.1"/>
    <property type="molecule type" value="Genomic_DNA"/>
</dbReference>
<dbReference type="GO" id="GO:0004252">
    <property type="term" value="F:serine-type endopeptidase activity"/>
    <property type="evidence" value="ECO:0007669"/>
    <property type="project" value="InterPro"/>
</dbReference>
<feature type="domain" description="C5a peptidase/Subtilisin-like protease SBT2-like Fn3-like" evidence="3">
    <location>
        <begin position="17"/>
        <end position="78"/>
    </location>
</feature>
<dbReference type="Proteomes" id="UP000287144">
    <property type="component" value="Unassembled WGS sequence"/>
</dbReference>
<accession>A0A428UFR7</accession>
<keyword evidence="5" id="KW-1185">Reference proteome</keyword>
<gene>
    <name evidence="4" type="ORF">CEP52_002070</name>
</gene>
<dbReference type="GO" id="GO:0016020">
    <property type="term" value="C:membrane"/>
    <property type="evidence" value="ECO:0007669"/>
    <property type="project" value="InterPro"/>
</dbReference>
<protein>
    <recommendedName>
        <fullName evidence="3">C5a peptidase/Subtilisin-like protease SBT2-like Fn3-like domain-containing protein</fullName>
    </recommendedName>
</protein>
<name>A0A428UFR7_9HYPO</name>
<evidence type="ECO:0000256" key="2">
    <source>
        <dbReference type="ARBA" id="ARBA00022729"/>
    </source>
</evidence>
<dbReference type="Pfam" id="PF06280">
    <property type="entry name" value="fn3_5"/>
    <property type="match status" value="1"/>
</dbReference>
<proteinExistence type="inferred from homology"/>
<evidence type="ECO:0000313" key="5">
    <source>
        <dbReference type="Proteomes" id="UP000287144"/>
    </source>
</evidence>
<comment type="caution">
    <text evidence="4">The sequence shown here is derived from an EMBL/GenBank/DDBJ whole genome shotgun (WGS) entry which is preliminary data.</text>
</comment>
<evidence type="ECO:0000313" key="4">
    <source>
        <dbReference type="EMBL" id="RSM13124.1"/>
    </source>
</evidence>
<dbReference type="InterPro" id="IPR010435">
    <property type="entry name" value="C5a/SBT2-like_Fn3"/>
</dbReference>
<dbReference type="AlphaFoldDB" id="A0A428UFR7"/>
<sequence>MYTLAKGYMYPDGFPNDFANEQASVRFSESKVSISPGESIVIEVLPTPPEGINAMRLPVWSGYVAINGTDGSALSLPYQGLTAKANKTWILPKPGTANNQTDELPEIVWFLALGTAKLHGHIIPVTTEKSNSTGKARIIGEPVNFPLLWNPMGRNSQPFTGELAGGGFAPAGMYVVRYRALRIFGNEDDEGDWDESYSPPFAIEYAQ</sequence>
<comment type="similarity">
    <text evidence="1">Belongs to the peptidase S8 family.</text>
</comment>
<evidence type="ECO:0000259" key="3">
    <source>
        <dbReference type="Pfam" id="PF06280"/>
    </source>
</evidence>